<protein>
    <submittedName>
        <fullName evidence="9">Raffinose/stachyose/melibiose transport system permease protein</fullName>
    </submittedName>
</protein>
<dbReference type="SUPFAM" id="SSF161098">
    <property type="entry name" value="MetI-like"/>
    <property type="match status" value="1"/>
</dbReference>
<evidence type="ECO:0000256" key="4">
    <source>
        <dbReference type="ARBA" id="ARBA00022692"/>
    </source>
</evidence>
<feature type="transmembrane region" description="Helical" evidence="7">
    <location>
        <begin position="137"/>
        <end position="159"/>
    </location>
</feature>
<evidence type="ECO:0000256" key="2">
    <source>
        <dbReference type="ARBA" id="ARBA00022448"/>
    </source>
</evidence>
<comment type="subcellular location">
    <subcellularLocation>
        <location evidence="1 7">Cell membrane</location>
        <topology evidence="1 7">Multi-pass membrane protein</topology>
    </subcellularLocation>
</comment>
<reference evidence="9 10" key="1">
    <citation type="submission" date="2021-01" db="EMBL/GenBank/DDBJ databases">
        <title>Genomic Encyclopedia of Type Strains, Phase IV (KMG-IV): sequencing the most valuable type-strain genomes for metagenomic binning, comparative biology and taxonomic classification.</title>
        <authorList>
            <person name="Goeker M."/>
        </authorList>
    </citation>
    <scope>NUCLEOTIDE SEQUENCE [LARGE SCALE GENOMIC DNA]</scope>
    <source>
        <strain evidence="9 10">DSM 23711</strain>
    </source>
</reference>
<dbReference type="InterPro" id="IPR035906">
    <property type="entry name" value="MetI-like_sf"/>
</dbReference>
<evidence type="ECO:0000256" key="5">
    <source>
        <dbReference type="ARBA" id="ARBA00022989"/>
    </source>
</evidence>
<keyword evidence="10" id="KW-1185">Reference proteome</keyword>
<evidence type="ECO:0000256" key="3">
    <source>
        <dbReference type="ARBA" id="ARBA00022475"/>
    </source>
</evidence>
<comment type="caution">
    <text evidence="9">The sequence shown here is derived from an EMBL/GenBank/DDBJ whole genome shotgun (WGS) entry which is preliminary data.</text>
</comment>
<feature type="transmembrane region" description="Helical" evidence="7">
    <location>
        <begin position="180"/>
        <end position="205"/>
    </location>
</feature>
<feature type="transmembrane region" description="Helical" evidence="7">
    <location>
        <begin position="12"/>
        <end position="33"/>
    </location>
</feature>
<feature type="transmembrane region" description="Helical" evidence="7">
    <location>
        <begin position="105"/>
        <end position="125"/>
    </location>
</feature>
<evidence type="ECO:0000313" key="9">
    <source>
        <dbReference type="EMBL" id="MBM7573659.1"/>
    </source>
</evidence>
<evidence type="ECO:0000256" key="7">
    <source>
        <dbReference type="RuleBase" id="RU363032"/>
    </source>
</evidence>
<keyword evidence="6 7" id="KW-0472">Membrane</keyword>
<dbReference type="CDD" id="cd06261">
    <property type="entry name" value="TM_PBP2"/>
    <property type="match status" value="1"/>
</dbReference>
<sequence>MNIKKTNWPITILLCIGALTIIFPLYLTFVIAVKTPVEMAQSIWAFPKVFHFENFIKAIEMTNFFNAFKNSAIVTIFSVVLTVLTNSMVAYAIARNMHLRFFKFLYYYFVSALFIPFPILMLPLVKQMSSWGLDNVVGLIFLYVVFGLAFNVFLYVGYIKSIPKELEEAAIMDGASTWKIFWKVIFPLLSPMNATIAILTCLKAWNDFLLPLIILVDKDDATLPLVQYVFQSEFSANYNLAFASYLMALLPMIIVYLFAQKWIIGGLTRGAVK</sequence>
<keyword evidence="5 7" id="KW-1133">Transmembrane helix</keyword>
<accession>A0ABS2N6A7</accession>
<organism evidence="9 10">
    <name type="scientific">Aquibacillus albus</name>
    <dbReference type="NCBI Taxonomy" id="1168171"/>
    <lineage>
        <taxon>Bacteria</taxon>
        <taxon>Bacillati</taxon>
        <taxon>Bacillota</taxon>
        <taxon>Bacilli</taxon>
        <taxon>Bacillales</taxon>
        <taxon>Bacillaceae</taxon>
        <taxon>Aquibacillus</taxon>
    </lineage>
</organism>
<dbReference type="Proteomes" id="UP001296943">
    <property type="component" value="Unassembled WGS sequence"/>
</dbReference>
<dbReference type="PANTHER" id="PTHR43744:SF12">
    <property type="entry name" value="ABC TRANSPORTER PERMEASE PROTEIN MG189-RELATED"/>
    <property type="match status" value="1"/>
</dbReference>
<keyword evidence="3" id="KW-1003">Cell membrane</keyword>
<dbReference type="InterPro" id="IPR000515">
    <property type="entry name" value="MetI-like"/>
</dbReference>
<keyword evidence="2 7" id="KW-0813">Transport</keyword>
<dbReference type="Pfam" id="PF00528">
    <property type="entry name" value="BPD_transp_1"/>
    <property type="match status" value="1"/>
</dbReference>
<dbReference type="Gene3D" id="1.10.3720.10">
    <property type="entry name" value="MetI-like"/>
    <property type="match status" value="1"/>
</dbReference>
<name>A0ABS2N6A7_9BACI</name>
<evidence type="ECO:0000256" key="1">
    <source>
        <dbReference type="ARBA" id="ARBA00004651"/>
    </source>
</evidence>
<evidence type="ECO:0000259" key="8">
    <source>
        <dbReference type="PROSITE" id="PS50928"/>
    </source>
</evidence>
<keyword evidence="4 7" id="KW-0812">Transmembrane</keyword>
<evidence type="ECO:0000313" key="10">
    <source>
        <dbReference type="Proteomes" id="UP001296943"/>
    </source>
</evidence>
<evidence type="ECO:0000256" key="6">
    <source>
        <dbReference type="ARBA" id="ARBA00023136"/>
    </source>
</evidence>
<feature type="transmembrane region" description="Helical" evidence="7">
    <location>
        <begin position="240"/>
        <end position="259"/>
    </location>
</feature>
<dbReference type="PANTHER" id="PTHR43744">
    <property type="entry name" value="ABC TRANSPORTER PERMEASE PROTEIN MG189-RELATED-RELATED"/>
    <property type="match status" value="1"/>
</dbReference>
<gene>
    <name evidence="9" type="ORF">JOC48_004228</name>
</gene>
<proteinExistence type="inferred from homology"/>
<feature type="domain" description="ABC transmembrane type-1" evidence="8">
    <location>
        <begin position="68"/>
        <end position="259"/>
    </location>
</feature>
<dbReference type="EMBL" id="JAFBDR010000041">
    <property type="protein sequence ID" value="MBM7573659.1"/>
    <property type="molecule type" value="Genomic_DNA"/>
</dbReference>
<comment type="similarity">
    <text evidence="7">Belongs to the binding-protein-dependent transport system permease family.</text>
</comment>
<feature type="transmembrane region" description="Helical" evidence="7">
    <location>
        <begin position="71"/>
        <end position="93"/>
    </location>
</feature>
<dbReference type="PROSITE" id="PS50928">
    <property type="entry name" value="ABC_TM1"/>
    <property type="match status" value="1"/>
</dbReference>